<keyword evidence="3 4" id="KW-0418">Kinase</keyword>
<dbReference type="SUPFAM" id="SSF52540">
    <property type="entry name" value="P-loop containing nucleoside triphosphate hydrolases"/>
    <property type="match status" value="2"/>
</dbReference>
<evidence type="ECO:0000313" key="5">
    <source>
        <dbReference type="EMBL" id="KAL1519390.1"/>
    </source>
</evidence>
<evidence type="ECO:0000313" key="6">
    <source>
        <dbReference type="Proteomes" id="UP001515480"/>
    </source>
</evidence>
<dbReference type="InterPro" id="IPR000850">
    <property type="entry name" value="Adenylat/UMP-CMP_kin"/>
</dbReference>
<comment type="similarity">
    <text evidence="4">Belongs to the adenylate kinase family.</text>
</comment>
<dbReference type="Proteomes" id="UP001515480">
    <property type="component" value="Unassembled WGS sequence"/>
</dbReference>
<dbReference type="CDD" id="cd22979">
    <property type="entry name" value="DD_AK8"/>
    <property type="match status" value="1"/>
</dbReference>
<accession>A0AB34JBK0</accession>
<evidence type="ECO:0000256" key="3">
    <source>
        <dbReference type="ARBA" id="ARBA00022777"/>
    </source>
</evidence>
<keyword evidence="1 4" id="KW-0808">Transferase</keyword>
<dbReference type="PRINTS" id="PR00094">
    <property type="entry name" value="ADENYLTKNASE"/>
</dbReference>
<dbReference type="GO" id="GO:0005524">
    <property type="term" value="F:ATP binding"/>
    <property type="evidence" value="ECO:0007669"/>
    <property type="project" value="InterPro"/>
</dbReference>
<dbReference type="GO" id="GO:0006139">
    <property type="term" value="P:nucleobase-containing compound metabolic process"/>
    <property type="evidence" value="ECO:0007669"/>
    <property type="project" value="InterPro"/>
</dbReference>
<protein>
    <recommendedName>
        <fullName evidence="7">Adenylate kinase</fullName>
    </recommendedName>
</protein>
<organism evidence="5 6">
    <name type="scientific">Prymnesium parvum</name>
    <name type="common">Toxic golden alga</name>
    <dbReference type="NCBI Taxonomy" id="97485"/>
    <lineage>
        <taxon>Eukaryota</taxon>
        <taxon>Haptista</taxon>
        <taxon>Haptophyta</taxon>
        <taxon>Prymnesiophyceae</taxon>
        <taxon>Prymnesiales</taxon>
        <taxon>Prymnesiaceae</taxon>
        <taxon>Prymnesium</taxon>
    </lineage>
</organism>
<dbReference type="Pfam" id="PF00406">
    <property type="entry name" value="ADK"/>
    <property type="match status" value="2"/>
</dbReference>
<comment type="caution">
    <text evidence="5">The sequence shown here is derived from an EMBL/GenBank/DDBJ whole genome shotgun (WGS) entry which is preliminary data.</text>
</comment>
<dbReference type="AlphaFoldDB" id="A0AB34JBK0"/>
<keyword evidence="2" id="KW-0547">Nucleotide-binding</keyword>
<evidence type="ECO:0000256" key="1">
    <source>
        <dbReference type="ARBA" id="ARBA00022679"/>
    </source>
</evidence>
<dbReference type="CDD" id="cd01428">
    <property type="entry name" value="ADK"/>
    <property type="match status" value="1"/>
</dbReference>
<dbReference type="SUPFAM" id="SSF47391">
    <property type="entry name" value="Dimerization-anchoring domain of cAMP-dependent PK regulatory subunit"/>
    <property type="match status" value="1"/>
</dbReference>
<dbReference type="Gene3D" id="1.20.890.10">
    <property type="entry name" value="cAMP-dependent protein kinase regulatory subunit, dimerization-anchoring domain"/>
    <property type="match status" value="1"/>
</dbReference>
<keyword evidence="6" id="KW-1185">Reference proteome</keyword>
<evidence type="ECO:0000256" key="4">
    <source>
        <dbReference type="RuleBase" id="RU003330"/>
    </source>
</evidence>
<dbReference type="EMBL" id="JBGBPQ010000009">
    <property type="protein sequence ID" value="KAL1519390.1"/>
    <property type="molecule type" value="Genomic_DNA"/>
</dbReference>
<dbReference type="InterPro" id="IPR027417">
    <property type="entry name" value="P-loop_NTPase"/>
</dbReference>
<name>A0AB34JBK0_PRYPA</name>
<evidence type="ECO:0000256" key="2">
    <source>
        <dbReference type="ARBA" id="ARBA00022741"/>
    </source>
</evidence>
<sequence length="477" mass="51981">MSSPSALLEGAAAYVERHKVFQLFEGLMQDLIIKRPDNPIEHLINALKRPEVPRVIVCAPPGAQGRALCEEIAVKLNLVHIIAADVYRELAKAGSALGKEAKTLVDSNEEIPSKMMVELLQEKLASAECETRGWVLEGFPSTATEARAMLAVGILPTRVMSLVLSDEEALRRLSGRRVDPEGNQVYHLTDAPPPVAILGRLVQRPDDTEERVQERLLDYHAMMNSISPLFKKVLKEVDAACSEAELIDACLPLVTASLPSKAPRGCPRVLLLGSPGCGAEALGAALSQRFGAKLISAVDLLQAAALSGSVVGGKVKPFVENGIPEDSPDEIVTSLVLSRLDAEDVRKVGFVMVGCPNNSIQLNTLKKKGVWFRHVVYLQISPEDAKRAVCDTRYDPVDGAMYHPDGNWPDDLEVAARLVPHPHHQPPMFDRALKKWQKSEPVLMKGISNADCELIVEDATTPSSELIERLTSCFLTL</sequence>
<proteinExistence type="inferred from homology"/>
<reference evidence="5 6" key="1">
    <citation type="journal article" date="2024" name="Science">
        <title>Giant polyketide synthase enzymes in the biosynthesis of giant marine polyether toxins.</title>
        <authorList>
            <person name="Fallon T.R."/>
            <person name="Shende V.V."/>
            <person name="Wierzbicki I.H."/>
            <person name="Pendleton A.L."/>
            <person name="Watervoot N.F."/>
            <person name="Auber R.P."/>
            <person name="Gonzalez D.J."/>
            <person name="Wisecaver J.H."/>
            <person name="Moore B.S."/>
        </authorList>
    </citation>
    <scope>NUCLEOTIDE SEQUENCE [LARGE SCALE GENOMIC DNA]</scope>
    <source>
        <strain evidence="5 6">12B1</strain>
    </source>
</reference>
<gene>
    <name evidence="5" type="ORF">AB1Y20_022915</name>
</gene>
<dbReference type="GO" id="GO:0019205">
    <property type="term" value="F:nucleobase-containing compound kinase activity"/>
    <property type="evidence" value="ECO:0007669"/>
    <property type="project" value="InterPro"/>
</dbReference>
<dbReference type="Gene3D" id="3.40.50.300">
    <property type="entry name" value="P-loop containing nucleotide triphosphate hydrolases"/>
    <property type="match status" value="2"/>
</dbReference>
<dbReference type="PANTHER" id="PTHR23359">
    <property type="entry name" value="NUCLEOTIDE KINASE"/>
    <property type="match status" value="1"/>
</dbReference>
<evidence type="ECO:0008006" key="7">
    <source>
        <dbReference type="Google" id="ProtNLM"/>
    </source>
</evidence>